<name>A0A7S6UFS9_9GAMM</name>
<keyword evidence="6" id="KW-1185">Reference proteome</keyword>
<gene>
    <name evidence="5" type="ORF">INQ41_12850</name>
</gene>
<dbReference type="GO" id="GO:0003677">
    <property type="term" value="F:DNA binding"/>
    <property type="evidence" value="ECO:0007669"/>
    <property type="project" value="UniProtKB-KW"/>
</dbReference>
<dbReference type="GO" id="GO:0003700">
    <property type="term" value="F:DNA-binding transcription factor activity"/>
    <property type="evidence" value="ECO:0007669"/>
    <property type="project" value="InterPro"/>
</dbReference>
<evidence type="ECO:0000256" key="2">
    <source>
        <dbReference type="ARBA" id="ARBA00023125"/>
    </source>
</evidence>
<dbReference type="Pfam" id="PF07702">
    <property type="entry name" value="UTRA"/>
    <property type="match status" value="1"/>
</dbReference>
<dbReference type="PROSITE" id="PS50949">
    <property type="entry name" value="HTH_GNTR"/>
    <property type="match status" value="1"/>
</dbReference>
<keyword evidence="3" id="KW-0804">Transcription</keyword>
<dbReference type="InterPro" id="IPR036388">
    <property type="entry name" value="WH-like_DNA-bd_sf"/>
</dbReference>
<evidence type="ECO:0000313" key="6">
    <source>
        <dbReference type="Proteomes" id="UP000594059"/>
    </source>
</evidence>
<dbReference type="EMBL" id="CP063656">
    <property type="protein sequence ID" value="QOW19476.1"/>
    <property type="molecule type" value="Genomic_DNA"/>
</dbReference>
<dbReference type="KEGG" id="lcic:INQ41_12850"/>
<evidence type="ECO:0000256" key="3">
    <source>
        <dbReference type="ARBA" id="ARBA00023163"/>
    </source>
</evidence>
<reference evidence="5 6" key="1">
    <citation type="submission" date="2020-10" db="EMBL/GenBank/DDBJ databases">
        <title>complete genome sequencing of Lysobacter sp. H21R20.</title>
        <authorList>
            <person name="Bae J.-W."/>
            <person name="Lee S.-Y."/>
        </authorList>
    </citation>
    <scope>NUCLEOTIDE SEQUENCE [LARGE SCALE GENOMIC DNA]</scope>
    <source>
        <strain evidence="5 6">H21R20</strain>
    </source>
</reference>
<dbReference type="RefSeq" id="WP_193985062.1">
    <property type="nucleotide sequence ID" value="NZ_CP063656.1"/>
</dbReference>
<dbReference type="GO" id="GO:0045892">
    <property type="term" value="P:negative regulation of DNA-templated transcription"/>
    <property type="evidence" value="ECO:0007669"/>
    <property type="project" value="TreeGrafter"/>
</dbReference>
<dbReference type="Gene3D" id="1.10.10.10">
    <property type="entry name" value="Winged helix-like DNA-binding domain superfamily/Winged helix DNA-binding domain"/>
    <property type="match status" value="1"/>
</dbReference>
<protein>
    <submittedName>
        <fullName evidence="5">GntR family transcriptional regulator</fullName>
    </submittedName>
</protein>
<accession>A0A7S6UFS9</accession>
<keyword evidence="2" id="KW-0238">DNA-binding</keyword>
<dbReference type="Proteomes" id="UP000594059">
    <property type="component" value="Chromosome"/>
</dbReference>
<dbReference type="InterPro" id="IPR011663">
    <property type="entry name" value="UTRA"/>
</dbReference>
<dbReference type="AlphaFoldDB" id="A0A7S6UFS9"/>
<dbReference type="SUPFAM" id="SSF46785">
    <property type="entry name" value="Winged helix' DNA-binding domain"/>
    <property type="match status" value="1"/>
</dbReference>
<organism evidence="5 6">
    <name type="scientific">Novilysobacter ciconiae</name>
    <dbReference type="NCBI Taxonomy" id="2781022"/>
    <lineage>
        <taxon>Bacteria</taxon>
        <taxon>Pseudomonadati</taxon>
        <taxon>Pseudomonadota</taxon>
        <taxon>Gammaproteobacteria</taxon>
        <taxon>Lysobacterales</taxon>
        <taxon>Lysobacteraceae</taxon>
        <taxon>Novilysobacter</taxon>
    </lineage>
</organism>
<dbReference type="InterPro" id="IPR050679">
    <property type="entry name" value="Bact_HTH_transcr_reg"/>
</dbReference>
<dbReference type="Gene3D" id="3.40.1410.10">
    <property type="entry name" value="Chorismate lyase-like"/>
    <property type="match status" value="1"/>
</dbReference>
<dbReference type="InterPro" id="IPR036390">
    <property type="entry name" value="WH_DNA-bd_sf"/>
</dbReference>
<dbReference type="SMART" id="SM00345">
    <property type="entry name" value="HTH_GNTR"/>
    <property type="match status" value="1"/>
</dbReference>
<feature type="domain" description="HTH gntR-type" evidence="4">
    <location>
        <begin position="24"/>
        <end position="92"/>
    </location>
</feature>
<evidence type="ECO:0000313" key="5">
    <source>
        <dbReference type="EMBL" id="QOW19476.1"/>
    </source>
</evidence>
<dbReference type="PANTHER" id="PTHR44846">
    <property type="entry name" value="MANNOSYL-D-GLYCERATE TRANSPORT/METABOLISM SYSTEM REPRESSOR MNGR-RELATED"/>
    <property type="match status" value="1"/>
</dbReference>
<sequence>MTGQIVHSLQSPDLRQLLRPDLPLPLYHQIFNILRERVLAGDPPHGAQLPTEFGLAETFGVSRITAKRALDELANAGLVERQRGRGTHVIHRASPKPVRGPLIGLLENLHILGEETQATVVEFGRVAPPPRVRELFGIEPGEPLARAVRVRSRAGTPFGHYTSWTLTGHGEFNEHNLATTSRLKLFERIGIRIRQVQQTLSAVNADAVVAMHLGMDPGSALLALERHSFDESGRLVDLLSILYRPDQFSYQMTLDLDEPSGAR</sequence>
<dbReference type="CDD" id="cd07377">
    <property type="entry name" value="WHTH_GntR"/>
    <property type="match status" value="1"/>
</dbReference>
<dbReference type="InterPro" id="IPR000524">
    <property type="entry name" value="Tscrpt_reg_HTH_GntR"/>
</dbReference>
<dbReference type="InterPro" id="IPR028978">
    <property type="entry name" value="Chorismate_lyase_/UTRA_dom_sf"/>
</dbReference>
<evidence type="ECO:0000259" key="4">
    <source>
        <dbReference type="PROSITE" id="PS50949"/>
    </source>
</evidence>
<keyword evidence="1" id="KW-0805">Transcription regulation</keyword>
<dbReference type="PRINTS" id="PR00035">
    <property type="entry name" value="HTHGNTR"/>
</dbReference>
<dbReference type="Pfam" id="PF00392">
    <property type="entry name" value="GntR"/>
    <property type="match status" value="1"/>
</dbReference>
<evidence type="ECO:0000256" key="1">
    <source>
        <dbReference type="ARBA" id="ARBA00023015"/>
    </source>
</evidence>
<dbReference type="PANTHER" id="PTHR44846:SF1">
    <property type="entry name" value="MANNOSYL-D-GLYCERATE TRANSPORT_METABOLISM SYSTEM REPRESSOR MNGR-RELATED"/>
    <property type="match status" value="1"/>
</dbReference>
<proteinExistence type="predicted"/>
<dbReference type="SMART" id="SM00866">
    <property type="entry name" value="UTRA"/>
    <property type="match status" value="1"/>
</dbReference>
<dbReference type="SUPFAM" id="SSF64288">
    <property type="entry name" value="Chorismate lyase-like"/>
    <property type="match status" value="1"/>
</dbReference>